<organism evidence="2 3">
    <name type="scientific">Araneus ventricosus</name>
    <name type="common">Orbweaver spider</name>
    <name type="synonym">Epeira ventricosa</name>
    <dbReference type="NCBI Taxonomy" id="182803"/>
    <lineage>
        <taxon>Eukaryota</taxon>
        <taxon>Metazoa</taxon>
        <taxon>Ecdysozoa</taxon>
        <taxon>Arthropoda</taxon>
        <taxon>Chelicerata</taxon>
        <taxon>Arachnida</taxon>
        <taxon>Araneae</taxon>
        <taxon>Araneomorphae</taxon>
        <taxon>Entelegynae</taxon>
        <taxon>Araneoidea</taxon>
        <taxon>Araneidae</taxon>
        <taxon>Araneus</taxon>
    </lineage>
</organism>
<protein>
    <submittedName>
        <fullName evidence="2">Uncharacterized protein</fullName>
    </submittedName>
</protein>
<evidence type="ECO:0000313" key="2">
    <source>
        <dbReference type="EMBL" id="GBN56280.1"/>
    </source>
</evidence>
<evidence type="ECO:0000313" key="3">
    <source>
        <dbReference type="Proteomes" id="UP000499080"/>
    </source>
</evidence>
<sequence length="107" mass="12013">MYVVNVNDNRISKILEITLFFQKLENKADNIECDQLDNEGEIPDVVDQLESPDINSMSQEEEKYETTAPGTVVNKGGPPTSKKRKTALVEKRKSEAYLLSKQVAAKP</sequence>
<gene>
    <name evidence="2" type="ORF">AVEN_87654_1</name>
</gene>
<reference evidence="2 3" key="1">
    <citation type="journal article" date="2019" name="Sci. Rep.">
        <title>Orb-weaving spider Araneus ventricosus genome elucidates the spidroin gene catalogue.</title>
        <authorList>
            <person name="Kono N."/>
            <person name="Nakamura H."/>
            <person name="Ohtoshi R."/>
            <person name="Moran D.A.P."/>
            <person name="Shinohara A."/>
            <person name="Yoshida Y."/>
            <person name="Fujiwara M."/>
            <person name="Mori M."/>
            <person name="Tomita M."/>
            <person name="Arakawa K."/>
        </authorList>
    </citation>
    <scope>NUCLEOTIDE SEQUENCE [LARGE SCALE GENOMIC DNA]</scope>
</reference>
<name>A0A4Y2Q095_ARAVE</name>
<comment type="caution">
    <text evidence="2">The sequence shown here is derived from an EMBL/GenBank/DDBJ whole genome shotgun (WGS) entry which is preliminary data.</text>
</comment>
<accession>A0A4Y2Q095</accession>
<dbReference type="EMBL" id="BGPR01012489">
    <property type="protein sequence ID" value="GBN56280.1"/>
    <property type="molecule type" value="Genomic_DNA"/>
</dbReference>
<feature type="region of interest" description="Disordered" evidence="1">
    <location>
        <begin position="56"/>
        <end position="89"/>
    </location>
</feature>
<dbReference type="OrthoDB" id="6628055at2759"/>
<proteinExistence type="predicted"/>
<dbReference type="AlphaFoldDB" id="A0A4Y2Q095"/>
<keyword evidence="3" id="KW-1185">Reference proteome</keyword>
<dbReference type="Proteomes" id="UP000499080">
    <property type="component" value="Unassembled WGS sequence"/>
</dbReference>
<evidence type="ECO:0000256" key="1">
    <source>
        <dbReference type="SAM" id="MobiDB-lite"/>
    </source>
</evidence>